<accession>A0ABV4BV66</accession>
<gene>
    <name evidence="1" type="ORF">AB8U03_17410</name>
</gene>
<name>A0ABV4BV66_9CLOT</name>
<reference evidence="1 2" key="1">
    <citation type="submission" date="2024-08" db="EMBL/GenBank/DDBJ databases">
        <title>Clostridium lapicellarii sp. nov., and Clostridium renhuaiense sp. nov., two species isolated from the mud in a fermentation cellar used for producing sauce-flavour Chinese liquors.</title>
        <authorList>
            <person name="Yang F."/>
            <person name="Wang H."/>
            <person name="Chen L.Q."/>
            <person name="Zhou N."/>
            <person name="Lu J.J."/>
            <person name="Pu X.X."/>
            <person name="Wan B."/>
            <person name="Wang L."/>
            <person name="Liu S.J."/>
        </authorList>
    </citation>
    <scope>NUCLEOTIDE SEQUENCE [LARGE SCALE GENOMIC DNA]</scope>
    <source>
        <strain evidence="1 2">MT-5</strain>
    </source>
</reference>
<organism evidence="1 2">
    <name type="scientific">Clostridium moutaii</name>
    <dbReference type="NCBI Taxonomy" id="3240932"/>
    <lineage>
        <taxon>Bacteria</taxon>
        <taxon>Bacillati</taxon>
        <taxon>Bacillota</taxon>
        <taxon>Clostridia</taxon>
        <taxon>Eubacteriales</taxon>
        <taxon>Clostridiaceae</taxon>
        <taxon>Clostridium</taxon>
    </lineage>
</organism>
<proteinExistence type="predicted"/>
<dbReference type="Proteomes" id="UP001564657">
    <property type="component" value="Unassembled WGS sequence"/>
</dbReference>
<evidence type="ECO:0008006" key="3">
    <source>
        <dbReference type="Google" id="ProtNLM"/>
    </source>
</evidence>
<evidence type="ECO:0000313" key="2">
    <source>
        <dbReference type="Proteomes" id="UP001564657"/>
    </source>
</evidence>
<keyword evidence="2" id="KW-1185">Reference proteome</keyword>
<dbReference type="RefSeq" id="WP_369705825.1">
    <property type="nucleotide sequence ID" value="NZ_JBGEWD010000030.1"/>
</dbReference>
<protein>
    <recommendedName>
        <fullName evidence="3">RES domain-containing protein</fullName>
    </recommendedName>
</protein>
<comment type="caution">
    <text evidence="1">The sequence shown here is derived from an EMBL/GenBank/DDBJ whole genome shotgun (WGS) entry which is preliminary data.</text>
</comment>
<sequence length="461" mass="54902">MRYNWYEEDFTSFLLKYNLPAYNKNFEIKRYYKKMMDNFLSDFDNMINRKENRFHSQEFYKKLSETKKDIRINFKKILKVFSLYDNLNFKEAQIVFDDLLENMKDDLLITGINGIQHCNTGLFRIRKVKTGKNLKRPSELFHIPYMKRNLVTNERYSLAGHPCLYLATYLGIAWQECGLPKKFYYSEFQYVSDPNPNNDWKFITFISPRKFANDALVAMSKDNEDSLLKSVCKYIKTYSLILACSIVNLSGKSVFKPEYIISQMLLQWVCRNSNIIRGITYFSCIDNDDLRRIDGYNIVIPAIKFNRRGFCKDLINKFKVSKPVYCDNLLLKDKHISISNFKNDLKLNLNNFPYEAMDCIIAMYDVCNCFDNLVTYTESSDMKLIVELIKSIRMNCSYIRLKYQKDVIIQKTKMENPCDNKIKKFIEFYDRFWHDVEAIIFDYASWLDKIYPPGITNFYTI</sequence>
<dbReference type="EMBL" id="JBGEWD010000030">
    <property type="protein sequence ID" value="MEY8001932.1"/>
    <property type="molecule type" value="Genomic_DNA"/>
</dbReference>
<evidence type="ECO:0000313" key="1">
    <source>
        <dbReference type="EMBL" id="MEY8001932.1"/>
    </source>
</evidence>